<dbReference type="Gene3D" id="2.40.70.10">
    <property type="entry name" value="Acid Proteases"/>
    <property type="match status" value="2"/>
</dbReference>
<sequence>MVTNAAPLTIMLSRDPLEMDPGLIALAVDGEPILALPDPLEIGQSFVNNIQAKYEAQVLDPVVTAVSQLPQDGKAADAGAAKTDSNTWTGPLSESSLSYTALEAPRYHKLAASSTAQAPIYDKIAELSATQVEEGEVTLKSHFNEILWTGQFSVGTPPQSLKLLFDTGSCDTWAKPDVFYPERSQTAIPTGNTFKLKYGDRSTAEGDVYRETISVGGRTAFNQHFGVAKTFSSGNDGKEGIAGMSFSSISRLGGPPFYQTIFDQGGMPENVFGFGLWTSGARLDLGAIPARYKDKLVYSPVDDSKGWWSTTFQITGLPGIQTGVIDTGTTLIVGPREAVRTIFKSQGIKVAEINRQIWGKYPVNRVPSITLTFGGQNYTIGKEALSFVDKDGETTAGLIGANIGIGSTWIIGGCFLQDVYAAFDVTQKKVGFTPK</sequence>
<dbReference type="CDD" id="cd05471">
    <property type="entry name" value="pepsin_like"/>
    <property type="match status" value="1"/>
</dbReference>
<name>A0AAN6G799_9BASI</name>
<dbReference type="GO" id="GO:0006508">
    <property type="term" value="P:proteolysis"/>
    <property type="evidence" value="ECO:0007669"/>
    <property type="project" value="UniProtKB-KW"/>
</dbReference>
<dbReference type="PROSITE" id="PS51767">
    <property type="entry name" value="PEPTIDASE_A1"/>
    <property type="match status" value="1"/>
</dbReference>
<dbReference type="GO" id="GO:0004190">
    <property type="term" value="F:aspartic-type endopeptidase activity"/>
    <property type="evidence" value="ECO:0007669"/>
    <property type="project" value="UniProtKB-KW"/>
</dbReference>
<comment type="caution">
    <text evidence="5">The sequence shown here is derived from an EMBL/GenBank/DDBJ whole genome shotgun (WGS) entry which is preliminary data.</text>
</comment>
<dbReference type="InterPro" id="IPR033121">
    <property type="entry name" value="PEPTIDASE_A1"/>
</dbReference>
<dbReference type="PANTHER" id="PTHR47966">
    <property type="entry name" value="BETA-SITE APP-CLEAVING ENZYME, ISOFORM A-RELATED"/>
    <property type="match status" value="1"/>
</dbReference>
<keyword evidence="2 3" id="KW-0064">Aspartyl protease</keyword>
<keyword evidence="6" id="KW-1185">Reference proteome</keyword>
<feature type="domain" description="Peptidase A1" evidence="4">
    <location>
        <begin position="148"/>
        <end position="433"/>
    </location>
</feature>
<dbReference type="Pfam" id="PF00026">
    <property type="entry name" value="Asp"/>
    <property type="match status" value="1"/>
</dbReference>
<keyword evidence="3" id="KW-0645">Protease</keyword>
<protein>
    <recommendedName>
        <fullName evidence="4">Peptidase A1 domain-containing protein</fullName>
    </recommendedName>
</protein>
<organism evidence="5 6">
    <name type="scientific">Tilletia horrida</name>
    <dbReference type="NCBI Taxonomy" id="155126"/>
    <lineage>
        <taxon>Eukaryota</taxon>
        <taxon>Fungi</taxon>
        <taxon>Dikarya</taxon>
        <taxon>Basidiomycota</taxon>
        <taxon>Ustilaginomycotina</taxon>
        <taxon>Exobasidiomycetes</taxon>
        <taxon>Tilletiales</taxon>
        <taxon>Tilletiaceae</taxon>
        <taxon>Tilletia</taxon>
    </lineage>
</organism>
<dbReference type="InterPro" id="IPR034164">
    <property type="entry name" value="Pepsin-like_dom"/>
</dbReference>
<dbReference type="InterPro" id="IPR021109">
    <property type="entry name" value="Peptidase_aspartic_dom_sf"/>
</dbReference>
<evidence type="ECO:0000256" key="2">
    <source>
        <dbReference type="ARBA" id="ARBA00022750"/>
    </source>
</evidence>
<evidence type="ECO:0000313" key="6">
    <source>
        <dbReference type="Proteomes" id="UP001176521"/>
    </source>
</evidence>
<evidence type="ECO:0000256" key="1">
    <source>
        <dbReference type="ARBA" id="ARBA00007447"/>
    </source>
</evidence>
<dbReference type="Proteomes" id="UP001176521">
    <property type="component" value="Unassembled WGS sequence"/>
</dbReference>
<accession>A0AAN6G799</accession>
<evidence type="ECO:0000259" key="4">
    <source>
        <dbReference type="PROSITE" id="PS51767"/>
    </source>
</evidence>
<dbReference type="AlphaFoldDB" id="A0AAN6G799"/>
<gene>
    <name evidence="5" type="ORF">OC842_005808</name>
</gene>
<dbReference type="PANTHER" id="PTHR47966:SF57">
    <property type="entry name" value="PEPTIDASE A1 DOMAIN-CONTAINING PROTEIN"/>
    <property type="match status" value="1"/>
</dbReference>
<evidence type="ECO:0000313" key="5">
    <source>
        <dbReference type="EMBL" id="KAK0524517.1"/>
    </source>
</evidence>
<dbReference type="PROSITE" id="PS00141">
    <property type="entry name" value="ASP_PROTEASE"/>
    <property type="match status" value="1"/>
</dbReference>
<dbReference type="SUPFAM" id="SSF50630">
    <property type="entry name" value="Acid proteases"/>
    <property type="match status" value="1"/>
</dbReference>
<dbReference type="PRINTS" id="PR00792">
    <property type="entry name" value="PEPSIN"/>
</dbReference>
<dbReference type="EMBL" id="JAPDMQ010000447">
    <property type="protein sequence ID" value="KAK0524517.1"/>
    <property type="molecule type" value="Genomic_DNA"/>
</dbReference>
<comment type="similarity">
    <text evidence="1 3">Belongs to the peptidase A1 family.</text>
</comment>
<dbReference type="InterPro" id="IPR001969">
    <property type="entry name" value="Aspartic_peptidase_AS"/>
</dbReference>
<proteinExistence type="inferred from homology"/>
<reference evidence="5" key="1">
    <citation type="journal article" date="2023" name="PhytoFront">
        <title>Draft Genome Resources of Seven Strains of Tilletia horrida, Causal Agent of Kernel Smut of Rice.</title>
        <authorList>
            <person name="Khanal S."/>
            <person name="Antony Babu S."/>
            <person name="Zhou X.G."/>
        </authorList>
    </citation>
    <scope>NUCLEOTIDE SEQUENCE</scope>
    <source>
        <strain evidence="5">TX3</strain>
    </source>
</reference>
<dbReference type="InterPro" id="IPR001461">
    <property type="entry name" value="Aspartic_peptidase_A1"/>
</dbReference>
<keyword evidence="3" id="KW-0378">Hydrolase</keyword>
<evidence type="ECO:0000256" key="3">
    <source>
        <dbReference type="RuleBase" id="RU000454"/>
    </source>
</evidence>